<protein>
    <recommendedName>
        <fullName evidence="1">Transposase IS66 central domain-containing protein</fullName>
    </recommendedName>
</protein>
<gene>
    <name evidence="2" type="ORF">GBAR_LOCUS18893</name>
</gene>
<dbReference type="EMBL" id="CASHTH010002674">
    <property type="protein sequence ID" value="CAI8033511.1"/>
    <property type="molecule type" value="Genomic_DNA"/>
</dbReference>
<evidence type="ECO:0000313" key="2">
    <source>
        <dbReference type="EMBL" id="CAI8033511.1"/>
    </source>
</evidence>
<name>A0AA35SR99_GEOBA</name>
<dbReference type="AlphaFoldDB" id="A0AA35SR99"/>
<comment type="caution">
    <text evidence="2">The sequence shown here is derived from an EMBL/GenBank/DDBJ whole genome shotgun (WGS) entry which is preliminary data.</text>
</comment>
<keyword evidence="3" id="KW-1185">Reference proteome</keyword>
<dbReference type="Pfam" id="PF03050">
    <property type="entry name" value="DDE_Tnp_IS66"/>
    <property type="match status" value="1"/>
</dbReference>
<dbReference type="InterPro" id="IPR004291">
    <property type="entry name" value="Transposase_IS66_central"/>
</dbReference>
<dbReference type="Proteomes" id="UP001174909">
    <property type="component" value="Unassembled WGS sequence"/>
</dbReference>
<reference evidence="2" key="1">
    <citation type="submission" date="2023-03" db="EMBL/GenBank/DDBJ databases">
        <authorList>
            <person name="Steffen K."/>
            <person name="Cardenas P."/>
        </authorList>
    </citation>
    <scope>NUCLEOTIDE SEQUENCE</scope>
</reference>
<dbReference type="InterPro" id="IPR052344">
    <property type="entry name" value="Transposase-related"/>
</dbReference>
<organism evidence="2 3">
    <name type="scientific">Geodia barretti</name>
    <name type="common">Barrett's horny sponge</name>
    <dbReference type="NCBI Taxonomy" id="519541"/>
    <lineage>
        <taxon>Eukaryota</taxon>
        <taxon>Metazoa</taxon>
        <taxon>Porifera</taxon>
        <taxon>Demospongiae</taxon>
        <taxon>Heteroscleromorpha</taxon>
        <taxon>Tetractinellida</taxon>
        <taxon>Astrophorina</taxon>
        <taxon>Geodiidae</taxon>
        <taxon>Geodia</taxon>
    </lineage>
</organism>
<accession>A0AA35SR99</accession>
<feature type="domain" description="Transposase IS66 central" evidence="1">
    <location>
        <begin position="17"/>
        <end position="102"/>
    </location>
</feature>
<evidence type="ECO:0000259" key="1">
    <source>
        <dbReference type="Pfam" id="PF03050"/>
    </source>
</evidence>
<evidence type="ECO:0000313" key="3">
    <source>
        <dbReference type="Proteomes" id="UP001174909"/>
    </source>
</evidence>
<proteinExistence type="predicted"/>
<sequence length="137" mass="15618">MTMPRHIPARTRNCRKRCSSRKRVKQQQQYQQQLLSICKPYLDGGAPMRVLCQRVERFLPELFAFAADPRVNTDNNTAERSLRPTVVSRKISGGTRSEQGSEIKSVLASLFGTWRLRGCNRYQALNSILSQPQLAPV</sequence>
<dbReference type="PANTHER" id="PTHR33678">
    <property type="entry name" value="BLL1576 PROTEIN"/>
    <property type="match status" value="1"/>
</dbReference>